<accession>W0E7N7</accession>
<proteinExistence type="predicted"/>
<dbReference type="GO" id="GO:0046983">
    <property type="term" value="F:protein dimerization activity"/>
    <property type="evidence" value="ECO:0007669"/>
    <property type="project" value="InterPro"/>
</dbReference>
<gene>
    <name evidence="2" type="ORF">DESME_06655</name>
</gene>
<reference evidence="2 3" key="1">
    <citation type="submission" date="2013-12" db="EMBL/GenBank/DDBJ databases">
        <authorList>
            <consortium name="DOE Joint Genome Institute"/>
            <person name="Smidt H."/>
            <person name="Huntemann M."/>
            <person name="Han J."/>
            <person name="Chen A."/>
            <person name="Kyrpides N."/>
            <person name="Mavromatis K."/>
            <person name="Markowitz V."/>
            <person name="Palaniappan K."/>
            <person name="Ivanova N."/>
            <person name="Schaumberg A."/>
            <person name="Pati A."/>
            <person name="Liolios K."/>
            <person name="Nordberg H.P."/>
            <person name="Cantor M.N."/>
            <person name="Hua S.X."/>
            <person name="Woyke T."/>
        </authorList>
    </citation>
    <scope>NUCLEOTIDE SEQUENCE [LARGE SCALE GENOMIC DNA]</scope>
    <source>
        <strain evidence="3">DSM 15288</strain>
    </source>
</reference>
<evidence type="ECO:0000256" key="1">
    <source>
        <dbReference type="SAM" id="Coils"/>
    </source>
</evidence>
<evidence type="ECO:0000313" key="2">
    <source>
        <dbReference type="EMBL" id="AHF06777.1"/>
    </source>
</evidence>
<dbReference type="SUPFAM" id="SSF140500">
    <property type="entry name" value="BAS1536-like"/>
    <property type="match status" value="1"/>
</dbReference>
<dbReference type="HOGENOM" id="CLU_189149_3_2_9"/>
<dbReference type="InterPro" id="IPR036638">
    <property type="entry name" value="HLH_DNA-bd_sf"/>
</dbReference>
<evidence type="ECO:0000313" key="3">
    <source>
        <dbReference type="Proteomes" id="UP000010847"/>
    </source>
</evidence>
<dbReference type="OrthoDB" id="1799384at2"/>
<dbReference type="InterPro" id="IPR037208">
    <property type="entry name" value="Spo0E-like_sf"/>
</dbReference>
<dbReference type="KEGG" id="dmt:DESME_06655"/>
<name>W0E7N7_9FIRM</name>
<dbReference type="GO" id="GO:0043937">
    <property type="term" value="P:regulation of sporulation"/>
    <property type="evidence" value="ECO:0007669"/>
    <property type="project" value="InterPro"/>
</dbReference>
<keyword evidence="1" id="KW-0175">Coiled coil</keyword>
<sequence length="63" mass="7626">MNSQIADLCRLIEEVREELIQLGANKPFTDPEVVKISQELDQLLNEYEFLRHDDRYEFERKWA</sequence>
<keyword evidence="3" id="KW-1185">Reference proteome</keyword>
<dbReference type="Pfam" id="PF09388">
    <property type="entry name" value="SpoOE-like"/>
    <property type="match status" value="1"/>
</dbReference>
<organism evidence="2 3">
    <name type="scientific">Desulfitobacterium metallireducens DSM 15288</name>
    <dbReference type="NCBI Taxonomy" id="871968"/>
    <lineage>
        <taxon>Bacteria</taxon>
        <taxon>Bacillati</taxon>
        <taxon>Bacillota</taxon>
        <taxon>Clostridia</taxon>
        <taxon>Eubacteriales</taxon>
        <taxon>Desulfitobacteriaceae</taxon>
        <taxon>Desulfitobacterium</taxon>
    </lineage>
</organism>
<dbReference type="STRING" id="871968.DESME_06655"/>
<protein>
    <submittedName>
        <fullName evidence="2">Sporulation protein Spo0E</fullName>
    </submittedName>
</protein>
<dbReference type="AlphaFoldDB" id="W0E7N7"/>
<dbReference type="EMBL" id="CP007032">
    <property type="protein sequence ID" value="AHF06777.1"/>
    <property type="molecule type" value="Genomic_DNA"/>
</dbReference>
<feature type="coiled-coil region" evidence="1">
    <location>
        <begin position="5"/>
        <end position="53"/>
    </location>
</feature>
<dbReference type="RefSeq" id="WP_006715546.1">
    <property type="nucleotide sequence ID" value="NZ_CP007032.1"/>
</dbReference>
<dbReference type="Gene3D" id="4.10.280.10">
    <property type="entry name" value="Helix-loop-helix DNA-binding domain"/>
    <property type="match status" value="1"/>
</dbReference>
<dbReference type="Proteomes" id="UP000010847">
    <property type="component" value="Chromosome"/>
</dbReference>
<dbReference type="InterPro" id="IPR018540">
    <property type="entry name" value="Spo0E-like"/>
</dbReference>